<dbReference type="Pfam" id="PF13177">
    <property type="entry name" value="DNA_pol3_delta2"/>
    <property type="match status" value="1"/>
</dbReference>
<evidence type="ECO:0000313" key="1">
    <source>
        <dbReference type="EMBL" id="SUZ52383.1"/>
    </source>
</evidence>
<sequence>VRISDSGNIGSAYLFSGSKGSGKEGLALKFAQLLNCQGSNIEICFKCESCIRFSTLQHERLNIIVPLPTPKDNKTDSGNKNFIPQDYIKSIKQKSSDPFYKILIPKAKRILIQSIRDLKKTLYLKQDSNSGRNIVIIFNSELLCSGQGESGNALLKVLEEPPENTTIILTTDYKKMLFETIISRCQAIDIPALPNDYIFEWLLKRKVKEKDANFLVSICRGNIHQAKALSNQPINKIISTIEKISTTLINQNPDQWRRFIDHYSRLCVSDQLEFSYHINLISLWFKGVNKHRQGLKSDFDDTNLHSQIVSFSKTYPTANIYAIVLCLEDVMKSVSQNLYMPLIILNLILDIQKHIHE</sequence>
<reference evidence="1" key="1">
    <citation type="submission" date="2018-05" db="EMBL/GenBank/DDBJ databases">
        <authorList>
            <person name="Lanie J.A."/>
            <person name="Ng W.-L."/>
            <person name="Kazmierczak K.M."/>
            <person name="Andrzejewski T.M."/>
            <person name="Davidsen T.M."/>
            <person name="Wayne K.J."/>
            <person name="Tettelin H."/>
            <person name="Glass J.I."/>
            <person name="Rusch D."/>
            <person name="Podicherti R."/>
            <person name="Tsui H.-C.T."/>
            <person name="Winkler M.E."/>
        </authorList>
    </citation>
    <scope>NUCLEOTIDE SEQUENCE</scope>
</reference>
<dbReference type="GO" id="GO:0006261">
    <property type="term" value="P:DNA-templated DNA replication"/>
    <property type="evidence" value="ECO:0007669"/>
    <property type="project" value="TreeGrafter"/>
</dbReference>
<evidence type="ECO:0008006" key="2">
    <source>
        <dbReference type="Google" id="ProtNLM"/>
    </source>
</evidence>
<name>A0A381NFV1_9ZZZZ</name>
<dbReference type="PANTHER" id="PTHR11669:SF8">
    <property type="entry name" value="DNA POLYMERASE III SUBUNIT DELTA"/>
    <property type="match status" value="1"/>
</dbReference>
<feature type="non-terminal residue" evidence="1">
    <location>
        <position position="1"/>
    </location>
</feature>
<organism evidence="1">
    <name type="scientific">marine metagenome</name>
    <dbReference type="NCBI Taxonomy" id="408172"/>
    <lineage>
        <taxon>unclassified sequences</taxon>
        <taxon>metagenomes</taxon>
        <taxon>ecological metagenomes</taxon>
    </lineage>
</organism>
<dbReference type="Gene3D" id="3.40.50.300">
    <property type="entry name" value="P-loop containing nucleotide triphosphate hydrolases"/>
    <property type="match status" value="1"/>
</dbReference>
<gene>
    <name evidence="1" type="ORF">METZ01_LOCUS5237</name>
</gene>
<protein>
    <recommendedName>
        <fullName evidence="2">DNA polymerase III subunit delta</fullName>
    </recommendedName>
</protein>
<dbReference type="SUPFAM" id="SSF52540">
    <property type="entry name" value="P-loop containing nucleoside triphosphate hydrolases"/>
    <property type="match status" value="1"/>
</dbReference>
<dbReference type="InterPro" id="IPR050238">
    <property type="entry name" value="DNA_Rep/Repair_Clamp_Loader"/>
</dbReference>
<dbReference type="InterPro" id="IPR027417">
    <property type="entry name" value="P-loop_NTPase"/>
</dbReference>
<proteinExistence type="predicted"/>
<dbReference type="AlphaFoldDB" id="A0A381NFV1"/>
<dbReference type="EMBL" id="UINC01000271">
    <property type="protein sequence ID" value="SUZ52383.1"/>
    <property type="molecule type" value="Genomic_DNA"/>
</dbReference>
<accession>A0A381NFV1</accession>
<dbReference type="PANTHER" id="PTHR11669">
    <property type="entry name" value="REPLICATION FACTOR C / DNA POLYMERASE III GAMMA-TAU SUBUNIT"/>
    <property type="match status" value="1"/>
</dbReference>